<proteinExistence type="predicted"/>
<name>A0A0D8XWH2_DICVI</name>
<gene>
    <name evidence="1" type="ORF">DICVIV_05736</name>
</gene>
<dbReference type="Proteomes" id="UP000053766">
    <property type="component" value="Unassembled WGS sequence"/>
</dbReference>
<keyword evidence="2" id="KW-1185">Reference proteome</keyword>
<reference evidence="2" key="2">
    <citation type="journal article" date="2016" name="Sci. Rep.">
        <title>Dictyocaulus viviparus genome, variome and transcriptome elucidate lungworm biology and support future intervention.</title>
        <authorList>
            <person name="McNulty S.N."/>
            <person name="Strube C."/>
            <person name="Rosa B.A."/>
            <person name="Martin J.C."/>
            <person name="Tyagi R."/>
            <person name="Choi Y.J."/>
            <person name="Wang Q."/>
            <person name="Hallsworth Pepin K."/>
            <person name="Zhang X."/>
            <person name="Ozersky P."/>
            <person name="Wilson R.K."/>
            <person name="Sternberg P.W."/>
            <person name="Gasser R.B."/>
            <person name="Mitreva M."/>
        </authorList>
    </citation>
    <scope>NUCLEOTIDE SEQUENCE [LARGE SCALE GENOMIC DNA]</scope>
    <source>
        <strain evidence="2">HannoverDv2000</strain>
    </source>
</reference>
<protein>
    <submittedName>
        <fullName evidence="1">Uncharacterized protein</fullName>
    </submittedName>
</protein>
<sequence>MWNVQGPLLQVIPAYIVISNLTIRNILVEIVYFLKGFSSSTHGSIANSRFPGGILKLIRLHWGLQRAGTLSRCQIAYNYSRRTRFQNSDIDMYRMHQHSQYDNMMHTHAMGSLLRQHSWSGSNISLGSNRSRSSMNRENKVSVFKSKQCDNSDTVQIRTTNSHPIGTRLNEYDDEKGNNVTYVAAGTAPVSTFCGGSCSTGASSHTATLPIAAYATPVLSAVPNVPTYQSNLNMNIDPCDLHRFDQGVPLLNDVPDDSSSSSAQELFSQTASDMQSFTGRQQPPQSAAAYFCHRVENERAAITLLNMLTALQQQYASQRQPIPGGINRYFSELDTDDDGNVSTNEQQQLTVAQLTGVLGVLVFIFKRRILIRFSFEKYVYS</sequence>
<organism evidence="1 2">
    <name type="scientific">Dictyocaulus viviparus</name>
    <name type="common">Bovine lungworm</name>
    <dbReference type="NCBI Taxonomy" id="29172"/>
    <lineage>
        <taxon>Eukaryota</taxon>
        <taxon>Metazoa</taxon>
        <taxon>Ecdysozoa</taxon>
        <taxon>Nematoda</taxon>
        <taxon>Chromadorea</taxon>
        <taxon>Rhabditida</taxon>
        <taxon>Rhabditina</taxon>
        <taxon>Rhabditomorpha</taxon>
        <taxon>Strongyloidea</taxon>
        <taxon>Metastrongylidae</taxon>
        <taxon>Dictyocaulus</taxon>
    </lineage>
</organism>
<dbReference type="EMBL" id="KN716277">
    <property type="protein sequence ID" value="KJH48167.1"/>
    <property type="molecule type" value="Genomic_DNA"/>
</dbReference>
<evidence type="ECO:0000313" key="2">
    <source>
        <dbReference type="Proteomes" id="UP000053766"/>
    </source>
</evidence>
<dbReference type="AlphaFoldDB" id="A0A0D8XWH2"/>
<dbReference type="OrthoDB" id="5826239at2759"/>
<evidence type="ECO:0000313" key="1">
    <source>
        <dbReference type="EMBL" id="KJH48167.1"/>
    </source>
</evidence>
<accession>A0A0D8XWH2</accession>
<reference evidence="1 2" key="1">
    <citation type="submission" date="2013-11" db="EMBL/GenBank/DDBJ databases">
        <title>Draft genome of the bovine lungworm Dictyocaulus viviparus.</title>
        <authorList>
            <person name="Mitreva M."/>
        </authorList>
    </citation>
    <scope>NUCLEOTIDE SEQUENCE [LARGE SCALE GENOMIC DNA]</scope>
    <source>
        <strain evidence="1 2">HannoverDv2000</strain>
    </source>
</reference>